<evidence type="ECO:0000313" key="2">
    <source>
        <dbReference type="Proteomes" id="UP000054248"/>
    </source>
</evidence>
<name>A0A0C3K4Q9_9AGAM</name>
<dbReference type="OrthoDB" id="10399616at2759"/>
<reference evidence="2" key="2">
    <citation type="submission" date="2015-01" db="EMBL/GenBank/DDBJ databases">
        <title>Evolutionary Origins and Diversification of the Mycorrhizal Mutualists.</title>
        <authorList>
            <consortium name="DOE Joint Genome Institute"/>
            <consortium name="Mycorrhizal Genomics Consortium"/>
            <person name="Kohler A."/>
            <person name="Kuo A."/>
            <person name="Nagy L.G."/>
            <person name="Floudas D."/>
            <person name="Copeland A."/>
            <person name="Barry K.W."/>
            <person name="Cichocki N."/>
            <person name="Veneault-Fourrey C."/>
            <person name="LaButti K."/>
            <person name="Lindquist E.A."/>
            <person name="Lipzen A."/>
            <person name="Lundell T."/>
            <person name="Morin E."/>
            <person name="Murat C."/>
            <person name="Riley R."/>
            <person name="Ohm R."/>
            <person name="Sun H."/>
            <person name="Tunlid A."/>
            <person name="Henrissat B."/>
            <person name="Grigoriev I.V."/>
            <person name="Hibbett D.S."/>
            <person name="Martin F."/>
        </authorList>
    </citation>
    <scope>NUCLEOTIDE SEQUENCE [LARGE SCALE GENOMIC DNA]</scope>
    <source>
        <strain evidence="2">MUT 4182</strain>
    </source>
</reference>
<accession>A0A0C3K4Q9</accession>
<proteinExistence type="predicted"/>
<organism evidence="1 2">
    <name type="scientific">Tulasnella calospora MUT 4182</name>
    <dbReference type="NCBI Taxonomy" id="1051891"/>
    <lineage>
        <taxon>Eukaryota</taxon>
        <taxon>Fungi</taxon>
        <taxon>Dikarya</taxon>
        <taxon>Basidiomycota</taxon>
        <taxon>Agaricomycotina</taxon>
        <taxon>Agaricomycetes</taxon>
        <taxon>Cantharellales</taxon>
        <taxon>Tulasnellaceae</taxon>
        <taxon>Tulasnella</taxon>
    </lineage>
</organism>
<sequence length="66" mass="6752">MAAVATTPGPIQAGTRVFLHDNPNSPPLAGVVVAFEHMANGTQMAKLDLDVGRTVTVPVATLTLGI</sequence>
<dbReference type="AlphaFoldDB" id="A0A0C3K4Q9"/>
<dbReference type="EMBL" id="KN823586">
    <property type="protein sequence ID" value="KIO16358.1"/>
    <property type="molecule type" value="Genomic_DNA"/>
</dbReference>
<keyword evidence="2" id="KW-1185">Reference proteome</keyword>
<reference evidence="1 2" key="1">
    <citation type="submission" date="2014-04" db="EMBL/GenBank/DDBJ databases">
        <authorList>
            <consortium name="DOE Joint Genome Institute"/>
            <person name="Kuo A."/>
            <person name="Girlanda M."/>
            <person name="Perotto S."/>
            <person name="Kohler A."/>
            <person name="Nagy L.G."/>
            <person name="Floudas D."/>
            <person name="Copeland A."/>
            <person name="Barry K.W."/>
            <person name="Cichocki N."/>
            <person name="Veneault-Fourrey C."/>
            <person name="LaButti K."/>
            <person name="Lindquist E.A."/>
            <person name="Lipzen A."/>
            <person name="Lundell T."/>
            <person name="Morin E."/>
            <person name="Murat C."/>
            <person name="Sun H."/>
            <person name="Tunlid A."/>
            <person name="Henrissat B."/>
            <person name="Grigoriev I.V."/>
            <person name="Hibbett D.S."/>
            <person name="Martin F."/>
            <person name="Nordberg H.P."/>
            <person name="Cantor M.N."/>
            <person name="Hua S.X."/>
        </authorList>
    </citation>
    <scope>NUCLEOTIDE SEQUENCE [LARGE SCALE GENOMIC DNA]</scope>
    <source>
        <strain evidence="1 2">MUT 4182</strain>
    </source>
</reference>
<protein>
    <submittedName>
        <fullName evidence="1">Uncharacterized protein</fullName>
    </submittedName>
</protein>
<dbReference type="Proteomes" id="UP000054248">
    <property type="component" value="Unassembled WGS sequence"/>
</dbReference>
<dbReference type="HOGENOM" id="CLU_2833063_0_0_1"/>
<evidence type="ECO:0000313" key="1">
    <source>
        <dbReference type="EMBL" id="KIO16358.1"/>
    </source>
</evidence>
<gene>
    <name evidence="1" type="ORF">M407DRAFT_33985</name>
</gene>